<evidence type="ECO:0000256" key="6">
    <source>
        <dbReference type="ARBA" id="ARBA00023136"/>
    </source>
</evidence>
<feature type="chain" id="PRO_5045307972" evidence="8">
    <location>
        <begin position="34"/>
        <end position="477"/>
    </location>
</feature>
<evidence type="ECO:0000256" key="7">
    <source>
        <dbReference type="ARBA" id="ARBA00023237"/>
    </source>
</evidence>
<sequence length="477" mass="52343">MRRDSSWTLWRLVSRHLPRLALGLALSGASALAQSDSPALPPLPALVGLALDNDSGLRSRRLDSRAVEQEVPMARARLRPQVSANAAYRLSDADNIYTRNPADYPDADYAKRVSGRTRDSSWGLRLSQPLFDLERWRQVDKAGTQVDAATLEVAVAERDLALRVIESYLDAYQASRKVGLLIAQREALVLQQRQAQRAYELGVGDRINLLESQSRLDQAIADQTAAESDMANAISDLERLSGATLDFAPALIEPPPSLALDPESRPLDDLLALTDGNPQVELARRQQRVAQADTALRHAARYPKVDLVLDYNDLDSDDPLRTSRDLSAGVEVNLPLYQGGYTTASIRQAEFSALAGTAALDDEQRRAQQEVRKRLRGMQADQRQLQALQRSTESASLFLAAAQRGEGLGLRDLVDVLDARSSLYDLRIRYVESVCAYLRDRAHLDAAIGGLDSASISALFAVLGRLEHHDEAPAPGS</sequence>
<comment type="similarity">
    <text evidence="2">Belongs to the outer membrane factor (OMF) (TC 1.B.17) family.</text>
</comment>
<dbReference type="SUPFAM" id="SSF56954">
    <property type="entry name" value="Outer membrane efflux proteins (OEP)"/>
    <property type="match status" value="1"/>
</dbReference>
<evidence type="ECO:0000313" key="9">
    <source>
        <dbReference type="EMBL" id="WFF43228.1"/>
    </source>
</evidence>
<dbReference type="PANTHER" id="PTHR30026">
    <property type="entry name" value="OUTER MEMBRANE PROTEIN TOLC"/>
    <property type="match status" value="1"/>
</dbReference>
<gene>
    <name evidence="9" type="ORF">EVC62_18000</name>
</gene>
<dbReference type="Gene3D" id="1.20.1600.10">
    <property type="entry name" value="Outer membrane efflux proteins (OEP)"/>
    <property type="match status" value="1"/>
</dbReference>
<feature type="signal peptide" evidence="8">
    <location>
        <begin position="1"/>
        <end position="33"/>
    </location>
</feature>
<keyword evidence="7" id="KW-0998">Cell outer membrane</keyword>
<keyword evidence="3" id="KW-0813">Transport</keyword>
<name>A0ABY8FKA0_9GAMM</name>
<keyword evidence="10" id="KW-1185">Reference proteome</keyword>
<proteinExistence type="inferred from homology"/>
<evidence type="ECO:0000256" key="5">
    <source>
        <dbReference type="ARBA" id="ARBA00022692"/>
    </source>
</evidence>
<organism evidence="9 10">
    <name type="scientific">Salinicola endophyticus</name>
    <dbReference type="NCBI Taxonomy" id="1949083"/>
    <lineage>
        <taxon>Bacteria</taxon>
        <taxon>Pseudomonadati</taxon>
        <taxon>Pseudomonadota</taxon>
        <taxon>Gammaproteobacteria</taxon>
        <taxon>Oceanospirillales</taxon>
        <taxon>Halomonadaceae</taxon>
        <taxon>Salinicola</taxon>
    </lineage>
</organism>
<reference evidence="9 10" key="1">
    <citation type="submission" date="2019-01" db="EMBL/GenBank/DDBJ databases">
        <title>Genome sequence of Salinicola endophyticus REST5.</title>
        <authorList>
            <person name="Nascimento F.X."/>
        </authorList>
    </citation>
    <scope>NUCLEOTIDE SEQUENCE [LARGE SCALE GENOMIC DNA]</scope>
    <source>
        <strain evidence="9 10">REST5</strain>
    </source>
</reference>
<keyword evidence="8" id="KW-0732">Signal</keyword>
<keyword evidence="4" id="KW-1134">Transmembrane beta strand</keyword>
<evidence type="ECO:0000256" key="3">
    <source>
        <dbReference type="ARBA" id="ARBA00022448"/>
    </source>
</evidence>
<dbReference type="Proteomes" id="UP001321526">
    <property type="component" value="Chromosome"/>
</dbReference>
<dbReference type="InterPro" id="IPR003423">
    <property type="entry name" value="OMP_efflux"/>
</dbReference>
<dbReference type="PANTHER" id="PTHR30026:SF20">
    <property type="entry name" value="OUTER MEMBRANE PROTEIN TOLC"/>
    <property type="match status" value="1"/>
</dbReference>
<dbReference type="Pfam" id="PF02321">
    <property type="entry name" value="OEP"/>
    <property type="match status" value="2"/>
</dbReference>
<evidence type="ECO:0000256" key="4">
    <source>
        <dbReference type="ARBA" id="ARBA00022452"/>
    </source>
</evidence>
<evidence type="ECO:0000256" key="2">
    <source>
        <dbReference type="ARBA" id="ARBA00007613"/>
    </source>
</evidence>
<comment type="subcellular location">
    <subcellularLocation>
        <location evidence="1">Cell outer membrane</location>
    </subcellularLocation>
</comment>
<evidence type="ECO:0000256" key="8">
    <source>
        <dbReference type="SAM" id="SignalP"/>
    </source>
</evidence>
<dbReference type="EMBL" id="CP035631">
    <property type="protein sequence ID" value="WFF43228.1"/>
    <property type="molecule type" value="Genomic_DNA"/>
</dbReference>
<dbReference type="InterPro" id="IPR051906">
    <property type="entry name" value="TolC-like"/>
</dbReference>
<dbReference type="RefSeq" id="WP_282235381.1">
    <property type="nucleotide sequence ID" value="NZ_CP035631.1"/>
</dbReference>
<evidence type="ECO:0000313" key="10">
    <source>
        <dbReference type="Proteomes" id="UP001321526"/>
    </source>
</evidence>
<protein>
    <submittedName>
        <fullName evidence="9">Type I secretion protein TolC</fullName>
    </submittedName>
</protein>
<evidence type="ECO:0000256" key="1">
    <source>
        <dbReference type="ARBA" id="ARBA00004442"/>
    </source>
</evidence>
<accession>A0ABY8FKA0</accession>
<keyword evidence="5" id="KW-0812">Transmembrane</keyword>
<keyword evidence="6" id="KW-0472">Membrane</keyword>